<gene>
    <name evidence="2" type="ORF">G4177_16465</name>
</gene>
<evidence type="ECO:0000313" key="3">
    <source>
        <dbReference type="Proteomes" id="UP001516472"/>
    </source>
</evidence>
<dbReference type="InterPro" id="IPR050765">
    <property type="entry name" value="Riboflavin_Biosynth_HTPR"/>
</dbReference>
<dbReference type="RefSeq" id="WP_193349209.1">
    <property type="nucleotide sequence ID" value="NZ_CBCSIP010000057.1"/>
</dbReference>
<dbReference type="SUPFAM" id="SSF53597">
    <property type="entry name" value="Dihydrofolate reductase-like"/>
    <property type="match status" value="1"/>
</dbReference>
<dbReference type="Proteomes" id="UP001516472">
    <property type="component" value="Unassembled WGS sequence"/>
</dbReference>
<feature type="domain" description="Bacterial bifunctional deaminase-reductase C-terminal" evidence="1">
    <location>
        <begin position="4"/>
        <end position="182"/>
    </location>
</feature>
<organism evidence="2 3">
    <name type="scientific">Corallococcus soli</name>
    <dbReference type="NCBI Taxonomy" id="2710757"/>
    <lineage>
        <taxon>Bacteria</taxon>
        <taxon>Pseudomonadati</taxon>
        <taxon>Myxococcota</taxon>
        <taxon>Myxococcia</taxon>
        <taxon>Myxococcales</taxon>
        <taxon>Cystobacterineae</taxon>
        <taxon>Myxococcaceae</taxon>
        <taxon>Corallococcus</taxon>
    </lineage>
</organism>
<sequence>MRRLTYYVASTLDGFIASPQGAYDFFKMEPDYLDAIAAEYPETLPASYRAFRGLSGPGQHFDTVLEGRNTYQVGLDAGVTNAYPHLEHYVFSRTLTQSPDPKVTISTTPLATVRELKAREGRGIWLCGGGALAAELRPEIDAYVIKLNPVIVGSGIKLVDTGFSPQRLQLTGARTLASGVVFLNYVRQPA</sequence>
<evidence type="ECO:0000259" key="1">
    <source>
        <dbReference type="Pfam" id="PF01872"/>
    </source>
</evidence>
<reference evidence="2 3" key="1">
    <citation type="submission" date="2020-02" db="EMBL/GenBank/DDBJ databases">
        <authorList>
            <person name="Babadi Z.K."/>
            <person name="Risdian C."/>
            <person name="Ebrahimipour G.H."/>
            <person name="Wink J."/>
        </authorList>
    </citation>
    <scope>NUCLEOTIDE SEQUENCE [LARGE SCALE GENOMIC DNA]</scope>
    <source>
        <strain evidence="2 3">ZKHCc1 1396</strain>
    </source>
</reference>
<dbReference type="InterPro" id="IPR002734">
    <property type="entry name" value="RibDG_C"/>
</dbReference>
<dbReference type="InterPro" id="IPR024072">
    <property type="entry name" value="DHFR-like_dom_sf"/>
</dbReference>
<proteinExistence type="predicted"/>
<dbReference type="EMBL" id="JAAIYO010000004">
    <property type="protein sequence ID" value="MBE4749758.1"/>
    <property type="molecule type" value="Genomic_DNA"/>
</dbReference>
<protein>
    <submittedName>
        <fullName evidence="2">Dihydrofolate reductase</fullName>
    </submittedName>
</protein>
<dbReference type="PANTHER" id="PTHR38011">
    <property type="entry name" value="DIHYDROFOLATE REDUCTASE FAMILY PROTEIN (AFU_ORTHOLOGUE AFUA_8G06820)"/>
    <property type="match status" value="1"/>
</dbReference>
<dbReference type="Gene3D" id="3.40.430.10">
    <property type="entry name" value="Dihydrofolate Reductase, subunit A"/>
    <property type="match status" value="1"/>
</dbReference>
<dbReference type="Pfam" id="PF01872">
    <property type="entry name" value="RibD_C"/>
    <property type="match status" value="1"/>
</dbReference>
<comment type="caution">
    <text evidence="2">The sequence shown here is derived from an EMBL/GenBank/DDBJ whole genome shotgun (WGS) entry which is preliminary data.</text>
</comment>
<dbReference type="PANTHER" id="PTHR38011:SF11">
    <property type="entry name" value="2,5-DIAMINO-6-RIBOSYLAMINO-4(3H)-PYRIMIDINONE 5'-PHOSPHATE REDUCTASE"/>
    <property type="match status" value="1"/>
</dbReference>
<accession>A0ABR9PPC8</accession>
<evidence type="ECO:0000313" key="2">
    <source>
        <dbReference type="EMBL" id="MBE4749758.1"/>
    </source>
</evidence>
<keyword evidence="3" id="KW-1185">Reference proteome</keyword>
<name>A0ABR9PPC8_9BACT</name>